<keyword evidence="2" id="KW-0472">Membrane</keyword>
<feature type="compositionally biased region" description="Gly residues" evidence="1">
    <location>
        <begin position="293"/>
        <end position="311"/>
    </location>
</feature>
<keyword evidence="5" id="KW-1185">Reference proteome</keyword>
<evidence type="ECO:0000256" key="2">
    <source>
        <dbReference type="SAM" id="Phobius"/>
    </source>
</evidence>
<keyword evidence="2" id="KW-1133">Transmembrane helix</keyword>
<dbReference type="EMBL" id="JAAAIP010000126">
    <property type="protein sequence ID" value="KAG0325058.1"/>
    <property type="molecule type" value="Genomic_DNA"/>
</dbReference>
<feature type="region of interest" description="Disordered" evidence="1">
    <location>
        <begin position="289"/>
        <end position="379"/>
    </location>
</feature>
<dbReference type="AlphaFoldDB" id="A0A9P6RT82"/>
<feature type="compositionally biased region" description="Low complexity" evidence="1">
    <location>
        <begin position="33"/>
        <end position="47"/>
    </location>
</feature>
<keyword evidence="3" id="KW-0732">Signal</keyword>
<evidence type="ECO:0000256" key="1">
    <source>
        <dbReference type="SAM" id="MobiDB-lite"/>
    </source>
</evidence>
<feature type="compositionally biased region" description="Polar residues" evidence="1">
    <location>
        <begin position="52"/>
        <end position="63"/>
    </location>
</feature>
<comment type="caution">
    <text evidence="4">The sequence shown here is derived from an EMBL/GenBank/DDBJ whole genome shotgun (WGS) entry which is preliminary data.</text>
</comment>
<feature type="compositionally biased region" description="Basic and acidic residues" evidence="1">
    <location>
        <begin position="145"/>
        <end position="155"/>
    </location>
</feature>
<evidence type="ECO:0000313" key="5">
    <source>
        <dbReference type="Proteomes" id="UP000738325"/>
    </source>
</evidence>
<feature type="compositionally biased region" description="Low complexity" evidence="1">
    <location>
        <begin position="521"/>
        <end position="541"/>
    </location>
</feature>
<feature type="compositionally biased region" description="Basic and acidic residues" evidence="1">
    <location>
        <begin position="107"/>
        <end position="136"/>
    </location>
</feature>
<organism evidence="4 5">
    <name type="scientific">Dissophora globulifera</name>
    <dbReference type="NCBI Taxonomy" id="979702"/>
    <lineage>
        <taxon>Eukaryota</taxon>
        <taxon>Fungi</taxon>
        <taxon>Fungi incertae sedis</taxon>
        <taxon>Mucoromycota</taxon>
        <taxon>Mortierellomycotina</taxon>
        <taxon>Mortierellomycetes</taxon>
        <taxon>Mortierellales</taxon>
        <taxon>Mortierellaceae</taxon>
        <taxon>Dissophora</taxon>
    </lineage>
</organism>
<evidence type="ECO:0000256" key="3">
    <source>
        <dbReference type="SAM" id="SignalP"/>
    </source>
</evidence>
<feature type="region of interest" description="Disordered" evidence="1">
    <location>
        <begin position="178"/>
        <end position="198"/>
    </location>
</feature>
<protein>
    <submittedName>
        <fullName evidence="4">Uncharacterized protein</fullName>
    </submittedName>
</protein>
<feature type="chain" id="PRO_5040356161" evidence="3">
    <location>
        <begin position="34"/>
        <end position="541"/>
    </location>
</feature>
<feature type="signal peptide" evidence="3">
    <location>
        <begin position="1"/>
        <end position="33"/>
    </location>
</feature>
<feature type="compositionally biased region" description="Polar residues" evidence="1">
    <location>
        <begin position="448"/>
        <end position="458"/>
    </location>
</feature>
<sequence length="541" mass="57839">MSHSAPLPRAAPSFQLILLLVILSLCTSHWATAAPAPSSSQPATEPAVQAVRTHSGTTQSSPLDPNADALALIHPGPMPNIGLEINAQASELDTEISQPHRTHYWKRQNEDTPRTHYWKRQDDDTPRTHYWKRQDDDTPPTHYWKRQDDDTKYGKQNDAIPISVSFAPVSAMMTNAPVPAPSSASVKPTTTTTTSAVANPPASTAALAASPTFIDPAAVIAPPTVALPDSPGDTALFGRPMKLSAYNLTLSILINGSITFSFITMLAIGTYKRYNFRKQYRLDIAKAPAPAKGGAGKRGGSDSGGKSGGGDSKSEKPEAKSASVTLVKQSSISRVSPNAPSRAPTPRYQDSAPAGRTSPNQYDRQENYGGGRAQQNFQGSRDQYDAMARYRDDVGDSTDYSRPPLTASTTDDAYYAGVVDGYPRQQMSSGPAYQEPRPLQPIRRSDSGRMQPSASAGTAYQGGLERAAPPRIATQGLSGRGPGSGGSPRSGSPLDRYVNGSGSGNRRLSPVVPLELEQYPNRSNSNGNGNNQRMQMRGGYV</sequence>
<accession>A0A9P6RT82</accession>
<dbReference type="OrthoDB" id="2440219at2759"/>
<feature type="compositionally biased region" description="Polar residues" evidence="1">
    <location>
        <begin position="324"/>
        <end position="339"/>
    </location>
</feature>
<feature type="region of interest" description="Disordered" evidence="1">
    <location>
        <begin position="392"/>
        <end position="541"/>
    </location>
</feature>
<reference evidence="4" key="1">
    <citation type="journal article" date="2020" name="Fungal Divers.">
        <title>Resolving the Mortierellaceae phylogeny through synthesis of multi-gene phylogenetics and phylogenomics.</title>
        <authorList>
            <person name="Vandepol N."/>
            <person name="Liber J."/>
            <person name="Desiro A."/>
            <person name="Na H."/>
            <person name="Kennedy M."/>
            <person name="Barry K."/>
            <person name="Grigoriev I.V."/>
            <person name="Miller A.N."/>
            <person name="O'Donnell K."/>
            <person name="Stajich J.E."/>
            <person name="Bonito G."/>
        </authorList>
    </citation>
    <scope>NUCLEOTIDE SEQUENCE</scope>
    <source>
        <strain evidence="4">REB-010B</strain>
    </source>
</reference>
<feature type="compositionally biased region" description="Gly residues" evidence="1">
    <location>
        <begin position="478"/>
        <end position="488"/>
    </location>
</feature>
<keyword evidence="2" id="KW-0812">Transmembrane</keyword>
<proteinExistence type="predicted"/>
<evidence type="ECO:0000313" key="4">
    <source>
        <dbReference type="EMBL" id="KAG0325058.1"/>
    </source>
</evidence>
<feature type="region of interest" description="Disordered" evidence="1">
    <location>
        <begin position="97"/>
        <end position="156"/>
    </location>
</feature>
<dbReference type="Proteomes" id="UP000738325">
    <property type="component" value="Unassembled WGS sequence"/>
</dbReference>
<name>A0A9P6RT82_9FUNG</name>
<gene>
    <name evidence="4" type="ORF">BGZ99_001096</name>
</gene>
<feature type="transmembrane region" description="Helical" evidence="2">
    <location>
        <begin position="248"/>
        <end position="271"/>
    </location>
</feature>
<feature type="region of interest" description="Disordered" evidence="1">
    <location>
        <begin position="33"/>
        <end position="67"/>
    </location>
</feature>